<dbReference type="Pfam" id="PF00132">
    <property type="entry name" value="Hexapep"/>
    <property type="match status" value="1"/>
</dbReference>
<dbReference type="InterPro" id="IPR047324">
    <property type="entry name" value="LbH_gamma_CA-like"/>
</dbReference>
<dbReference type="Proteomes" id="UP000036503">
    <property type="component" value="Unassembled WGS sequence"/>
</dbReference>
<evidence type="ECO:0008006" key="3">
    <source>
        <dbReference type="Google" id="ProtNLM"/>
    </source>
</evidence>
<dbReference type="FunCoup" id="A0A0J6WW92">
    <property type="interactions" value="109"/>
</dbReference>
<dbReference type="InterPro" id="IPR050484">
    <property type="entry name" value="Transf_Hexapept/Carb_Anhydrase"/>
</dbReference>
<gene>
    <name evidence="1" type="ORF">AB840_05940</name>
</gene>
<dbReference type="STRING" id="39029.BSR42_03545"/>
<dbReference type="InterPro" id="IPR001451">
    <property type="entry name" value="Hexapep"/>
</dbReference>
<dbReference type="InterPro" id="IPR011004">
    <property type="entry name" value="Trimer_LpxA-like_sf"/>
</dbReference>
<name>A0A0J6WW92_9FIRM</name>
<sequence length="174" mass="19111">MAQIISFGGYTPQIDPTAYIAESAVIIGHVIIKEGAGIWPNTVIRGDENSIIIGRYVDIQDNSTVHVQPDQSLEIGDYTMIGHNALVHGAFVGTGCLIGMGAVLMPYSEVGNESIIGAGTMVTQRKRIPPRSLAYGMPFRVIRSVTDEEIAGVRTDVMEYYELAQKYKKNRRHE</sequence>
<dbReference type="RefSeq" id="WP_048513919.1">
    <property type="nucleotide sequence ID" value="NZ_FUXD01000017.1"/>
</dbReference>
<dbReference type="InParanoid" id="A0A0J6WW92"/>
<protein>
    <recommendedName>
        <fullName evidence="3">Gamma carbonic anhydrase family protein</fullName>
    </recommendedName>
</protein>
<proteinExistence type="predicted"/>
<dbReference type="PANTHER" id="PTHR13061:SF29">
    <property type="entry name" value="GAMMA CARBONIC ANHYDRASE-LIKE 1, MITOCHONDRIAL-RELATED"/>
    <property type="match status" value="1"/>
</dbReference>
<dbReference type="OrthoDB" id="9803036at2"/>
<keyword evidence="2" id="KW-1185">Reference proteome</keyword>
<dbReference type="EMBL" id="LEKT01000014">
    <property type="protein sequence ID" value="KMO86859.1"/>
    <property type="molecule type" value="Genomic_DNA"/>
</dbReference>
<evidence type="ECO:0000313" key="2">
    <source>
        <dbReference type="Proteomes" id="UP000036503"/>
    </source>
</evidence>
<accession>A0A0J6WW92</accession>
<reference evidence="1 2" key="1">
    <citation type="submission" date="2015-06" db="EMBL/GenBank/DDBJ databases">
        <title>Draft genome sequence of beer spoilage bacterium Megasphaera cerevisiae type strain 20462.</title>
        <authorList>
            <person name="Kutumbaka K."/>
            <person name="Pasmowitz J."/>
            <person name="Mategko J."/>
            <person name="Reyes D."/>
            <person name="Friedrich A."/>
            <person name="Han S."/>
            <person name="Martens-Habbena W."/>
            <person name="Neal-McKinney J."/>
            <person name="Janagama H.K."/>
            <person name="Nadala C."/>
            <person name="Samadpour M."/>
        </authorList>
    </citation>
    <scope>NUCLEOTIDE SEQUENCE [LARGE SCALE GENOMIC DNA]</scope>
    <source>
        <strain evidence="1 2">DSM 20462</strain>
    </source>
</reference>
<dbReference type="Gene3D" id="2.160.10.10">
    <property type="entry name" value="Hexapeptide repeat proteins"/>
    <property type="match status" value="1"/>
</dbReference>
<comment type="caution">
    <text evidence="1">The sequence shown here is derived from an EMBL/GenBank/DDBJ whole genome shotgun (WGS) entry which is preliminary data.</text>
</comment>
<dbReference type="AlphaFoldDB" id="A0A0J6WW92"/>
<organism evidence="1 2">
    <name type="scientific">Megasphaera cerevisiae DSM 20462</name>
    <dbReference type="NCBI Taxonomy" id="1122219"/>
    <lineage>
        <taxon>Bacteria</taxon>
        <taxon>Bacillati</taxon>
        <taxon>Bacillota</taxon>
        <taxon>Negativicutes</taxon>
        <taxon>Veillonellales</taxon>
        <taxon>Veillonellaceae</taxon>
        <taxon>Megasphaera</taxon>
    </lineage>
</organism>
<dbReference type="CDD" id="cd04645">
    <property type="entry name" value="LbH_gamma_CA_like"/>
    <property type="match status" value="1"/>
</dbReference>
<dbReference type="PANTHER" id="PTHR13061">
    <property type="entry name" value="DYNACTIN SUBUNIT P25"/>
    <property type="match status" value="1"/>
</dbReference>
<evidence type="ECO:0000313" key="1">
    <source>
        <dbReference type="EMBL" id="KMO86859.1"/>
    </source>
</evidence>
<dbReference type="SUPFAM" id="SSF51161">
    <property type="entry name" value="Trimeric LpxA-like enzymes"/>
    <property type="match status" value="1"/>
</dbReference>
<dbReference type="PATRIC" id="fig|1122219.3.peg.623"/>